<dbReference type="GO" id="GO:0071111">
    <property type="term" value="F:cyclic-guanylate-specific phosphodiesterase activity"/>
    <property type="evidence" value="ECO:0007669"/>
    <property type="project" value="InterPro"/>
</dbReference>
<dbReference type="InterPro" id="IPR035919">
    <property type="entry name" value="EAL_sf"/>
</dbReference>
<dbReference type="KEGG" id="nik:F5I99_07820"/>
<name>A0A5J6LE36_9GAMM</name>
<organism evidence="2 3">
    <name type="scientific">Nitrincola iocasae</name>
    <dbReference type="NCBI Taxonomy" id="2614693"/>
    <lineage>
        <taxon>Bacteria</taxon>
        <taxon>Pseudomonadati</taxon>
        <taxon>Pseudomonadota</taxon>
        <taxon>Gammaproteobacteria</taxon>
        <taxon>Oceanospirillales</taxon>
        <taxon>Oceanospirillaceae</taxon>
        <taxon>Nitrincola</taxon>
    </lineage>
</organism>
<dbReference type="PANTHER" id="PTHR33121">
    <property type="entry name" value="CYCLIC DI-GMP PHOSPHODIESTERASE PDEF"/>
    <property type="match status" value="1"/>
</dbReference>
<dbReference type="RefSeq" id="WP_151054747.1">
    <property type="nucleotide sequence ID" value="NZ_CP044222.1"/>
</dbReference>
<dbReference type="SMART" id="SM00052">
    <property type="entry name" value="EAL"/>
    <property type="match status" value="1"/>
</dbReference>
<dbReference type="Pfam" id="PF00563">
    <property type="entry name" value="EAL"/>
    <property type="match status" value="1"/>
</dbReference>
<dbReference type="SUPFAM" id="SSF141868">
    <property type="entry name" value="EAL domain-like"/>
    <property type="match status" value="1"/>
</dbReference>
<dbReference type="Gene3D" id="3.20.20.450">
    <property type="entry name" value="EAL domain"/>
    <property type="match status" value="1"/>
</dbReference>
<evidence type="ECO:0000313" key="3">
    <source>
        <dbReference type="Proteomes" id="UP000325606"/>
    </source>
</evidence>
<dbReference type="PROSITE" id="PS50883">
    <property type="entry name" value="EAL"/>
    <property type="match status" value="1"/>
</dbReference>
<evidence type="ECO:0000259" key="1">
    <source>
        <dbReference type="PROSITE" id="PS50883"/>
    </source>
</evidence>
<dbReference type="InterPro" id="IPR001633">
    <property type="entry name" value="EAL_dom"/>
</dbReference>
<dbReference type="InterPro" id="IPR050706">
    <property type="entry name" value="Cyclic-di-GMP_PDE-like"/>
</dbReference>
<protein>
    <submittedName>
        <fullName evidence="2">EAL domain-containing protein</fullName>
    </submittedName>
</protein>
<accession>A0A5J6LE36</accession>
<dbReference type="Proteomes" id="UP000325606">
    <property type="component" value="Chromosome"/>
</dbReference>
<dbReference type="EMBL" id="CP044222">
    <property type="protein sequence ID" value="QEW06421.1"/>
    <property type="molecule type" value="Genomic_DNA"/>
</dbReference>
<keyword evidence="3" id="KW-1185">Reference proteome</keyword>
<proteinExistence type="predicted"/>
<reference evidence="2 3" key="1">
    <citation type="submission" date="2019-09" db="EMBL/GenBank/DDBJ databases">
        <title>Nitrincola iocasae sp. nov., a bacterium isolated from the sediment collected at a cold seep field in South China Sea.</title>
        <authorList>
            <person name="Zhang H."/>
            <person name="Wang H."/>
            <person name="Li C."/>
        </authorList>
    </citation>
    <scope>NUCLEOTIDE SEQUENCE [LARGE SCALE GENOMIC DNA]</scope>
    <source>
        <strain evidence="2 3">KXZD1103</strain>
    </source>
</reference>
<evidence type="ECO:0000313" key="2">
    <source>
        <dbReference type="EMBL" id="QEW06421.1"/>
    </source>
</evidence>
<feature type="domain" description="EAL" evidence="1">
    <location>
        <begin position="1"/>
        <end position="170"/>
    </location>
</feature>
<dbReference type="PANTHER" id="PTHR33121:SF70">
    <property type="entry name" value="SIGNALING PROTEIN YKOW"/>
    <property type="match status" value="1"/>
</dbReference>
<sequence length="173" mass="19354">MFPVIRIAVNVSSRQFWRTDFADTVFKALDKAGVAAHFLELELTERLAMQDTDKLIAIMNKLHHRGVRLAIDDFGTGYSSLMYLKKLPFHVLKIDRSFVMGLPLNNDDAAICRTILAMSVALGFETIAEGVEGQEQEDYLRSNGCLVAQGFLFSKPVSAEKMVKLFTICPASY</sequence>
<gene>
    <name evidence="2" type="ORF">F5I99_07820</name>
</gene>
<dbReference type="CDD" id="cd01948">
    <property type="entry name" value="EAL"/>
    <property type="match status" value="1"/>
</dbReference>
<dbReference type="AlphaFoldDB" id="A0A5J6LE36"/>